<evidence type="ECO:0000313" key="2">
    <source>
        <dbReference type="Proteomes" id="UP001234297"/>
    </source>
</evidence>
<gene>
    <name evidence="1" type="ORF">MRB53_012200</name>
</gene>
<comment type="caution">
    <text evidence="1">The sequence shown here is derived from an EMBL/GenBank/DDBJ whole genome shotgun (WGS) entry which is preliminary data.</text>
</comment>
<proteinExistence type="predicted"/>
<accession>A0ACC2LXJ7</accession>
<organism evidence="1 2">
    <name type="scientific">Persea americana</name>
    <name type="common">Avocado</name>
    <dbReference type="NCBI Taxonomy" id="3435"/>
    <lineage>
        <taxon>Eukaryota</taxon>
        <taxon>Viridiplantae</taxon>
        <taxon>Streptophyta</taxon>
        <taxon>Embryophyta</taxon>
        <taxon>Tracheophyta</taxon>
        <taxon>Spermatophyta</taxon>
        <taxon>Magnoliopsida</taxon>
        <taxon>Magnoliidae</taxon>
        <taxon>Laurales</taxon>
        <taxon>Lauraceae</taxon>
        <taxon>Persea</taxon>
    </lineage>
</organism>
<dbReference type="EMBL" id="CM056811">
    <property type="protein sequence ID" value="KAJ8637933.1"/>
    <property type="molecule type" value="Genomic_DNA"/>
</dbReference>
<evidence type="ECO:0000313" key="1">
    <source>
        <dbReference type="EMBL" id="KAJ8637933.1"/>
    </source>
</evidence>
<name>A0ACC2LXJ7_PERAE</name>
<reference evidence="1 2" key="1">
    <citation type="journal article" date="2022" name="Hortic Res">
        <title>A haplotype resolved chromosomal level avocado genome allows analysis of novel avocado genes.</title>
        <authorList>
            <person name="Nath O."/>
            <person name="Fletcher S.J."/>
            <person name="Hayward A."/>
            <person name="Shaw L.M."/>
            <person name="Masouleh A.K."/>
            <person name="Furtado A."/>
            <person name="Henry R.J."/>
            <person name="Mitter N."/>
        </authorList>
    </citation>
    <scope>NUCLEOTIDE SEQUENCE [LARGE SCALE GENOMIC DNA]</scope>
    <source>
        <strain evidence="2">cv. Hass</strain>
    </source>
</reference>
<keyword evidence="2" id="KW-1185">Reference proteome</keyword>
<dbReference type="Proteomes" id="UP001234297">
    <property type="component" value="Chromosome 3"/>
</dbReference>
<protein>
    <submittedName>
        <fullName evidence="1">Uncharacterized protein</fullName>
    </submittedName>
</protein>
<sequence>MHVHTINPISFNFIAALIPPKRDKLCVHGVVIFQAAIPDTNMALRWGIAKGSINLGGLEVQQISTFTKVWTPYEGGRDNSGATFFKPSQLPTGFHMLGCYCQSNKKPLFCWVLAGKDVDGGTLAKPVDYLLVWSSEAVNINQDGYGYIWLPIAPQGYVAVGHTITNSHAKPLPDEMRCVRSDLTEPCERDNWIWGTCDVTNSSSNSSGFHIHGSRPINRGTQAMGVQVYFHPDEPCLPSSVSWLLSNGSLLYKQGDANPTSIDPTGSNLPQGGSDDGAYWLDLPVDGGNRDRVKRGDLQSLRSYLHVKPMLGGTFTDIAIWFFYPFNGPARAKILFATLHLGKMGEHVSDWEHVTLRISNFNGELSKVYFSEHSRGTWVDASDLEYQGGNKPVTYASFHGHAFYPNAGLHLQGDTKLDIGLRNDTAKGQNCMDTGVNWQVVAAEYLGSIIVEPPWLNYMRKWGPKITYDIEKEIKKVERLLPGKLKKLLEKLLHVLPSGGFAKGIIDLGGLEVQQISSFTKVWTTYEGGRNNGGAIFFKPSQLPNEFYMLGCFCQPNNKPLFGWVLAGKDADGGALAKPVDYLLVWSSEAVNINQDGYGYIWLPIAPQGYVAVGHTITNSPVKPSPDEMRCVRSDLTEPCEPDNWIWGTGDLTNSSSNSSGFNIYGSRPINRSTQAMGVSVGSFIVQKGGIAAPPFIACLKNKDSNFSAMPSLSQIIALMEAYAPWVYFHPDEPYLPSSVSWFFTNGASLYKQSDANPTSIDPIGSNLPQGGSDDGAFWLDLPVDGANRDREKRGDLRSLGPYLHVKPMLGATFTDIVIWVFYPFNGPARAKIDGTWVDASELEYQGGNKPVTYASLHGHAFYSEAGLHLQGDTKLGIGLRNDTAKSQNSMDTGVNWQLVAAEYLGPIIVEPPWLNYMRKWGPKVTYDIEKEIKKLERFLPGKLKKLLEKLLKDLPSELLGEEGPTGPKAKASWNGDEIGNVESAAISYEFDIDDEIRA</sequence>